<accession>A0ABD7L871</accession>
<gene>
    <name evidence="1" type="ORF">UA18_03991</name>
</gene>
<evidence type="ECO:0000313" key="1">
    <source>
        <dbReference type="EMBL" id="SAJ98840.1"/>
    </source>
</evidence>
<comment type="caution">
    <text evidence="1">The sequence shown here is derived from an EMBL/GenBank/DDBJ whole genome shotgun (WGS) entry which is preliminary data.</text>
</comment>
<proteinExistence type="predicted"/>
<sequence>MRVKLHTFIGAARTRDARCAMHRDRFARYDTTAKSNGVSRNRLPVNRNTAFAIAGVTAGLDSSPTPPGFARSPCTT</sequence>
<dbReference type="EMBL" id="FKJW01000005">
    <property type="protein sequence ID" value="SAJ98840.1"/>
    <property type="molecule type" value="Genomic_DNA"/>
</dbReference>
<evidence type="ECO:0000313" key="2">
    <source>
        <dbReference type="Proteomes" id="UP000196218"/>
    </source>
</evidence>
<name>A0ABD7L871_9BURK</name>
<protein>
    <submittedName>
        <fullName evidence="1">Uncharacterized protein</fullName>
    </submittedName>
</protein>
<dbReference type="Proteomes" id="UP000196218">
    <property type="component" value="Unassembled WGS sequence"/>
</dbReference>
<reference evidence="1 2" key="1">
    <citation type="submission" date="2016-04" db="EMBL/GenBank/DDBJ databases">
        <authorList>
            <person name="Peeters C."/>
        </authorList>
    </citation>
    <scope>NUCLEOTIDE SEQUENCE [LARGE SCALE GENOMIC DNA]</scope>
    <source>
        <strain evidence="1">LMG 29311</strain>
    </source>
</reference>
<dbReference type="AlphaFoldDB" id="A0ABD7L871"/>
<organism evidence="1 2">
    <name type="scientific">Burkholderia multivorans</name>
    <dbReference type="NCBI Taxonomy" id="87883"/>
    <lineage>
        <taxon>Bacteria</taxon>
        <taxon>Pseudomonadati</taxon>
        <taxon>Pseudomonadota</taxon>
        <taxon>Betaproteobacteria</taxon>
        <taxon>Burkholderiales</taxon>
        <taxon>Burkholderiaceae</taxon>
        <taxon>Burkholderia</taxon>
        <taxon>Burkholderia cepacia complex</taxon>
    </lineage>
</organism>